<accession>A0A9N9ETK4</accession>
<dbReference type="EMBL" id="CAJVPY010007759">
    <property type="protein sequence ID" value="CAG8685315.1"/>
    <property type="molecule type" value="Genomic_DNA"/>
</dbReference>
<evidence type="ECO:0000313" key="2">
    <source>
        <dbReference type="Proteomes" id="UP000789405"/>
    </source>
</evidence>
<feature type="non-terminal residue" evidence="1">
    <location>
        <position position="62"/>
    </location>
</feature>
<reference evidence="1" key="1">
    <citation type="submission" date="2021-06" db="EMBL/GenBank/DDBJ databases">
        <authorList>
            <person name="Kallberg Y."/>
            <person name="Tangrot J."/>
            <person name="Rosling A."/>
        </authorList>
    </citation>
    <scope>NUCLEOTIDE SEQUENCE</scope>
    <source>
        <strain evidence="1">MA453B</strain>
    </source>
</reference>
<comment type="caution">
    <text evidence="1">The sequence shown here is derived from an EMBL/GenBank/DDBJ whole genome shotgun (WGS) entry which is preliminary data.</text>
</comment>
<organism evidence="1 2">
    <name type="scientific">Dentiscutata erythropus</name>
    <dbReference type="NCBI Taxonomy" id="1348616"/>
    <lineage>
        <taxon>Eukaryota</taxon>
        <taxon>Fungi</taxon>
        <taxon>Fungi incertae sedis</taxon>
        <taxon>Mucoromycota</taxon>
        <taxon>Glomeromycotina</taxon>
        <taxon>Glomeromycetes</taxon>
        <taxon>Diversisporales</taxon>
        <taxon>Gigasporaceae</taxon>
        <taxon>Dentiscutata</taxon>
    </lineage>
</organism>
<gene>
    <name evidence="1" type="ORF">DERYTH_LOCUS12068</name>
</gene>
<evidence type="ECO:0000313" key="1">
    <source>
        <dbReference type="EMBL" id="CAG8685315.1"/>
    </source>
</evidence>
<proteinExistence type="predicted"/>
<dbReference type="OrthoDB" id="2343493at2759"/>
<dbReference type="Proteomes" id="UP000789405">
    <property type="component" value="Unassembled WGS sequence"/>
</dbReference>
<name>A0A9N9ETK4_9GLOM</name>
<sequence>METLSTKITHHEIHDHIDFDKIVEINSGGSGVIYKFECKHCKITKALKRLRDGAQNQNFNRE</sequence>
<keyword evidence="2" id="KW-1185">Reference proteome</keyword>
<protein>
    <submittedName>
        <fullName evidence="1">22852_t:CDS:1</fullName>
    </submittedName>
</protein>
<dbReference type="AlphaFoldDB" id="A0A9N9ETK4"/>